<keyword evidence="2" id="KW-1185">Reference proteome</keyword>
<protein>
    <submittedName>
        <fullName evidence="1">Uncharacterized protein</fullName>
    </submittedName>
</protein>
<evidence type="ECO:0000313" key="2">
    <source>
        <dbReference type="Proteomes" id="UP000054538"/>
    </source>
</evidence>
<gene>
    <name evidence="1" type="ORF">PAXRUDRAFT_44936</name>
</gene>
<proteinExistence type="predicted"/>
<dbReference type="OrthoDB" id="2994945at2759"/>
<dbReference type="InParanoid" id="A0A0D0DMM4"/>
<dbReference type="InterPro" id="IPR009057">
    <property type="entry name" value="Homeodomain-like_sf"/>
</dbReference>
<sequence>MGNHKISNDLKLAALQLKACGHDSDQEICHIAAFSLSTLKQIIWGVQDIVTALAVGCGQPCNLVCRDCDYLQALVHHKPSLFLDEYQSHLAQYWHLPTSTETIHRTLECAGLSVKHIQKLASE</sequence>
<accession>A0A0D0DMM4</accession>
<dbReference type="Proteomes" id="UP000054538">
    <property type="component" value="Unassembled WGS sequence"/>
</dbReference>
<dbReference type="EMBL" id="KN824845">
    <property type="protein sequence ID" value="KIK99992.1"/>
    <property type="molecule type" value="Genomic_DNA"/>
</dbReference>
<dbReference type="HOGENOM" id="CLU_056788_9_3_1"/>
<organism evidence="1 2">
    <name type="scientific">Paxillus rubicundulus Ve08.2h10</name>
    <dbReference type="NCBI Taxonomy" id="930991"/>
    <lineage>
        <taxon>Eukaryota</taxon>
        <taxon>Fungi</taxon>
        <taxon>Dikarya</taxon>
        <taxon>Basidiomycota</taxon>
        <taxon>Agaricomycotina</taxon>
        <taxon>Agaricomycetes</taxon>
        <taxon>Agaricomycetidae</taxon>
        <taxon>Boletales</taxon>
        <taxon>Paxilineae</taxon>
        <taxon>Paxillaceae</taxon>
        <taxon>Paxillus</taxon>
    </lineage>
</organism>
<reference evidence="2" key="2">
    <citation type="submission" date="2015-01" db="EMBL/GenBank/DDBJ databases">
        <title>Evolutionary Origins and Diversification of the Mycorrhizal Mutualists.</title>
        <authorList>
            <consortium name="DOE Joint Genome Institute"/>
            <consortium name="Mycorrhizal Genomics Consortium"/>
            <person name="Kohler A."/>
            <person name="Kuo A."/>
            <person name="Nagy L.G."/>
            <person name="Floudas D."/>
            <person name="Copeland A."/>
            <person name="Barry K.W."/>
            <person name="Cichocki N."/>
            <person name="Veneault-Fourrey C."/>
            <person name="LaButti K."/>
            <person name="Lindquist E.A."/>
            <person name="Lipzen A."/>
            <person name="Lundell T."/>
            <person name="Morin E."/>
            <person name="Murat C."/>
            <person name="Riley R."/>
            <person name="Ohm R."/>
            <person name="Sun H."/>
            <person name="Tunlid A."/>
            <person name="Henrissat B."/>
            <person name="Grigoriev I.V."/>
            <person name="Hibbett D.S."/>
            <person name="Martin F."/>
        </authorList>
    </citation>
    <scope>NUCLEOTIDE SEQUENCE [LARGE SCALE GENOMIC DNA]</scope>
    <source>
        <strain evidence="2">Ve08.2h10</strain>
    </source>
</reference>
<reference evidence="1 2" key="1">
    <citation type="submission" date="2014-04" db="EMBL/GenBank/DDBJ databases">
        <authorList>
            <consortium name="DOE Joint Genome Institute"/>
            <person name="Kuo A."/>
            <person name="Kohler A."/>
            <person name="Jargeat P."/>
            <person name="Nagy L.G."/>
            <person name="Floudas D."/>
            <person name="Copeland A."/>
            <person name="Barry K.W."/>
            <person name="Cichocki N."/>
            <person name="Veneault-Fourrey C."/>
            <person name="LaButti K."/>
            <person name="Lindquist E.A."/>
            <person name="Lipzen A."/>
            <person name="Lundell T."/>
            <person name="Morin E."/>
            <person name="Murat C."/>
            <person name="Sun H."/>
            <person name="Tunlid A."/>
            <person name="Henrissat B."/>
            <person name="Grigoriev I.V."/>
            <person name="Hibbett D.S."/>
            <person name="Martin F."/>
            <person name="Nordberg H.P."/>
            <person name="Cantor M.N."/>
            <person name="Hua S.X."/>
        </authorList>
    </citation>
    <scope>NUCLEOTIDE SEQUENCE [LARGE SCALE GENOMIC DNA]</scope>
    <source>
        <strain evidence="1 2">Ve08.2h10</strain>
    </source>
</reference>
<dbReference type="AlphaFoldDB" id="A0A0D0DMM4"/>
<dbReference type="SUPFAM" id="SSF46689">
    <property type="entry name" value="Homeodomain-like"/>
    <property type="match status" value="1"/>
</dbReference>
<feature type="non-terminal residue" evidence="1">
    <location>
        <position position="123"/>
    </location>
</feature>
<evidence type="ECO:0000313" key="1">
    <source>
        <dbReference type="EMBL" id="KIK99992.1"/>
    </source>
</evidence>
<name>A0A0D0DMM4_9AGAM</name>